<dbReference type="Proteomes" id="UP000199577">
    <property type="component" value="Unassembled WGS sequence"/>
</dbReference>
<dbReference type="AlphaFoldDB" id="A0A1I1E3B7"/>
<evidence type="ECO:0000313" key="2">
    <source>
        <dbReference type="Proteomes" id="UP000199577"/>
    </source>
</evidence>
<dbReference type="OrthoDB" id="2989979at2"/>
<proteinExistence type="predicted"/>
<organism evidence="1 2">
    <name type="scientific">Parapedobacter composti</name>
    <dbReference type="NCBI Taxonomy" id="623281"/>
    <lineage>
        <taxon>Bacteria</taxon>
        <taxon>Pseudomonadati</taxon>
        <taxon>Bacteroidota</taxon>
        <taxon>Sphingobacteriia</taxon>
        <taxon>Sphingobacteriales</taxon>
        <taxon>Sphingobacteriaceae</taxon>
        <taxon>Parapedobacter</taxon>
    </lineage>
</organism>
<protein>
    <submittedName>
        <fullName evidence="1">Uncharacterized protein</fullName>
    </submittedName>
</protein>
<dbReference type="STRING" id="623281.SAMN05421747_101296"/>
<dbReference type="PROSITE" id="PS51257">
    <property type="entry name" value="PROKAR_LIPOPROTEIN"/>
    <property type="match status" value="1"/>
</dbReference>
<accession>A0A1I1E3B7</accession>
<dbReference type="RefSeq" id="WP_090970317.1">
    <property type="nucleotide sequence ID" value="NZ_FOLL01000001.1"/>
</dbReference>
<gene>
    <name evidence="1" type="ORF">SAMN05421747_101296</name>
</gene>
<keyword evidence="2" id="KW-1185">Reference proteome</keyword>
<dbReference type="EMBL" id="FOLL01000001">
    <property type="protein sequence ID" value="SFB81671.1"/>
    <property type="molecule type" value="Genomic_DNA"/>
</dbReference>
<sequence>MKQLMQLSWLTILLFACNNTTQQNKDGSDSLALLPIVNNPEHPSHIFLRLVDAEEDETSITYVAKGLYQDDTVGFIINVNKDIPVGINADGSVNEASGFKKGAITFRKEGAMSDRFITALAELWKVNEVDAMKAAPVQPLVFSSNRIPVNLNNRATYSFKLFFAEDAPAPGEIFFMVDTYKRGIEFQEKDPQYRSTIVHALGD</sequence>
<evidence type="ECO:0000313" key="1">
    <source>
        <dbReference type="EMBL" id="SFB81671.1"/>
    </source>
</evidence>
<reference evidence="1 2" key="1">
    <citation type="submission" date="2016-10" db="EMBL/GenBank/DDBJ databases">
        <authorList>
            <person name="de Groot N.N."/>
        </authorList>
    </citation>
    <scope>NUCLEOTIDE SEQUENCE [LARGE SCALE GENOMIC DNA]</scope>
    <source>
        <strain evidence="1 2">DSM 22900</strain>
    </source>
</reference>
<name>A0A1I1E3B7_9SPHI</name>